<feature type="transmembrane region" description="Helical" evidence="1">
    <location>
        <begin position="56"/>
        <end position="74"/>
    </location>
</feature>
<dbReference type="Proteomes" id="UP000667802">
    <property type="component" value="Unassembled WGS sequence"/>
</dbReference>
<feature type="transmembrane region" description="Helical" evidence="1">
    <location>
        <begin position="237"/>
        <end position="257"/>
    </location>
</feature>
<protein>
    <submittedName>
        <fullName evidence="2">Uncharacterized protein</fullName>
    </submittedName>
</protein>
<keyword evidence="1" id="KW-0812">Transmembrane</keyword>
<evidence type="ECO:0000313" key="3">
    <source>
        <dbReference type="Proteomes" id="UP000667802"/>
    </source>
</evidence>
<name>A0AAP5I4X3_9CYAN</name>
<feature type="transmembrane region" description="Helical" evidence="1">
    <location>
        <begin position="80"/>
        <end position="101"/>
    </location>
</feature>
<reference evidence="3" key="1">
    <citation type="journal article" date="2021" name="Science">
        <title>Hunting the eagle killer: A cyanobacterial neurotoxin causes vacuolar myelinopathy.</title>
        <authorList>
            <person name="Breinlinger S."/>
            <person name="Phillips T.J."/>
            <person name="Haram B.N."/>
            <person name="Mares J."/>
            <person name="Martinez Yerena J.A."/>
            <person name="Hrouzek P."/>
            <person name="Sobotka R."/>
            <person name="Henderson W.M."/>
            <person name="Schmieder P."/>
            <person name="Williams S.M."/>
            <person name="Lauderdale J.D."/>
            <person name="Wilde H.D."/>
            <person name="Gerrin W."/>
            <person name="Kust A."/>
            <person name="Washington J.W."/>
            <person name="Wagner C."/>
            <person name="Geier B."/>
            <person name="Liebeke M."/>
            <person name="Enke H."/>
            <person name="Niedermeyer T.H.J."/>
            <person name="Wilde S.B."/>
        </authorList>
    </citation>
    <scope>NUCLEOTIDE SEQUENCE [LARGE SCALE GENOMIC DNA]</scope>
    <source>
        <strain evidence="3">Thurmond2011</strain>
    </source>
</reference>
<feature type="transmembrane region" description="Helical" evidence="1">
    <location>
        <begin position="214"/>
        <end position="230"/>
    </location>
</feature>
<organism evidence="2 3">
    <name type="scientific">Aetokthonos hydrillicola Thurmond2011</name>
    <dbReference type="NCBI Taxonomy" id="2712845"/>
    <lineage>
        <taxon>Bacteria</taxon>
        <taxon>Bacillati</taxon>
        <taxon>Cyanobacteriota</taxon>
        <taxon>Cyanophyceae</taxon>
        <taxon>Nostocales</taxon>
        <taxon>Hapalosiphonaceae</taxon>
        <taxon>Aetokthonos</taxon>
    </lineage>
</organism>
<evidence type="ECO:0000256" key="1">
    <source>
        <dbReference type="SAM" id="Phobius"/>
    </source>
</evidence>
<comment type="caution">
    <text evidence="2">The sequence shown here is derived from an EMBL/GenBank/DDBJ whole genome shotgun (WGS) entry which is preliminary data.</text>
</comment>
<keyword evidence="1" id="KW-1133">Transmembrane helix</keyword>
<feature type="transmembrane region" description="Helical" evidence="1">
    <location>
        <begin position="263"/>
        <end position="283"/>
    </location>
</feature>
<proteinExistence type="predicted"/>
<accession>A0AAP5I4X3</accession>
<feature type="transmembrane region" description="Helical" evidence="1">
    <location>
        <begin position="176"/>
        <end position="194"/>
    </location>
</feature>
<feature type="transmembrane region" description="Helical" evidence="1">
    <location>
        <begin position="295"/>
        <end position="317"/>
    </location>
</feature>
<sequence>MDQWVEPGEQIEILFQNRLDFGELFRQYNESRMLFPKIAFLALANFLKEWNVKAEMLLGLGFSFLMLLIVYLLLSLTNKSFLKNIYILTGYNLLLLSPCSFSRWLRGITLHRLIPDTCILINALIFILNINLRLKIFLYSIFCTIAQYSFSGGIIIWIVSIVFIIGEKNNRRGEKFQNLVVFITSFIISSLFYFQEYKQPSYHPLPSEILNFSFQRIVTYFFSFIGNIFGNSYESSGIIGMCLIISFITLAVIHLTYIREQAIISWIGIGLYTITLGILNSMTRLQLSYTNATRIDYIVHLVYLPLSIIVMFLYLIKSEKDKIQKWVSVGFLVTISILYINKNFQTNFLNNLVIWHHQYSYGKSCIQLINLYQKDDCIKLLFPMSERPYPWKAELVAQRFRELSSLNILKPGIVKKIEISPQGEWGYIDFLQEDKTIGKFKIHGWAKIQNKPADAVVLAYWNDIIDILPTGEPRNDISQIYGWRYLNSGWSGNFVLKNHSSHFNKCDIKAYGFDADQNILYPLKTLCS</sequence>
<dbReference type="RefSeq" id="WP_208339745.1">
    <property type="nucleotide sequence ID" value="NZ_CAWQFN010000563.1"/>
</dbReference>
<dbReference type="EMBL" id="JAALHA020000003">
    <property type="protein sequence ID" value="MDR9894730.1"/>
    <property type="molecule type" value="Genomic_DNA"/>
</dbReference>
<evidence type="ECO:0000313" key="2">
    <source>
        <dbReference type="EMBL" id="MDR9894730.1"/>
    </source>
</evidence>
<feature type="transmembrane region" description="Helical" evidence="1">
    <location>
        <begin position="113"/>
        <end position="130"/>
    </location>
</feature>
<keyword evidence="1" id="KW-0472">Membrane</keyword>
<keyword evidence="3" id="KW-1185">Reference proteome</keyword>
<gene>
    <name evidence="2" type="ORF">G7B40_009130</name>
</gene>
<feature type="transmembrane region" description="Helical" evidence="1">
    <location>
        <begin position="136"/>
        <end position="164"/>
    </location>
</feature>
<feature type="transmembrane region" description="Helical" evidence="1">
    <location>
        <begin position="323"/>
        <end position="340"/>
    </location>
</feature>
<dbReference type="AlphaFoldDB" id="A0AAP5I4X3"/>